<dbReference type="OrthoDB" id="263912at2"/>
<dbReference type="EMBL" id="FQUM01000001">
    <property type="protein sequence ID" value="SHE41695.1"/>
    <property type="molecule type" value="Genomic_DNA"/>
</dbReference>
<feature type="chain" id="PRO_5012296241" evidence="1">
    <location>
        <begin position="36"/>
        <end position="332"/>
    </location>
</feature>
<feature type="signal peptide" evidence="1">
    <location>
        <begin position="1"/>
        <end position="35"/>
    </location>
</feature>
<keyword evidence="4" id="KW-1185">Reference proteome</keyword>
<gene>
    <name evidence="3" type="ORF">SAMN05444274_101311</name>
</gene>
<dbReference type="Proteomes" id="UP000184164">
    <property type="component" value="Unassembled WGS sequence"/>
</dbReference>
<organism evidence="3 4">
    <name type="scientific">Mariniphaga anaerophila</name>
    <dbReference type="NCBI Taxonomy" id="1484053"/>
    <lineage>
        <taxon>Bacteria</taxon>
        <taxon>Pseudomonadati</taxon>
        <taxon>Bacteroidota</taxon>
        <taxon>Bacteroidia</taxon>
        <taxon>Marinilabiliales</taxon>
        <taxon>Prolixibacteraceae</taxon>
        <taxon>Mariniphaga</taxon>
    </lineage>
</organism>
<dbReference type="InterPro" id="IPR050312">
    <property type="entry name" value="IolE/XylAMocC-like"/>
</dbReference>
<dbReference type="AlphaFoldDB" id="A0A1M4TBB5"/>
<name>A0A1M4TBB5_9BACT</name>
<dbReference type="InterPro" id="IPR013022">
    <property type="entry name" value="Xyl_isomerase-like_TIM-brl"/>
</dbReference>
<keyword evidence="1" id="KW-0732">Signal</keyword>
<evidence type="ECO:0000313" key="4">
    <source>
        <dbReference type="Proteomes" id="UP000184164"/>
    </source>
</evidence>
<keyword evidence="3" id="KW-0413">Isomerase</keyword>
<accession>A0A1M4TBB5</accession>
<dbReference type="RefSeq" id="WP_072998276.1">
    <property type="nucleotide sequence ID" value="NZ_FQUM01000001.1"/>
</dbReference>
<dbReference type="GO" id="GO:0016853">
    <property type="term" value="F:isomerase activity"/>
    <property type="evidence" value="ECO:0007669"/>
    <property type="project" value="UniProtKB-KW"/>
</dbReference>
<dbReference type="PANTHER" id="PTHR12110:SF41">
    <property type="entry name" value="INOSOSE DEHYDRATASE"/>
    <property type="match status" value="1"/>
</dbReference>
<dbReference type="PROSITE" id="PS51318">
    <property type="entry name" value="TAT"/>
    <property type="match status" value="1"/>
</dbReference>
<evidence type="ECO:0000259" key="2">
    <source>
        <dbReference type="Pfam" id="PF01261"/>
    </source>
</evidence>
<evidence type="ECO:0000256" key="1">
    <source>
        <dbReference type="SAM" id="SignalP"/>
    </source>
</evidence>
<protein>
    <submittedName>
        <fullName evidence="3">Sugar phosphate isomerase/epimerase</fullName>
    </submittedName>
</protein>
<sequence>MNQNSKSNSGFSRRKFIGTAAATVAAASFSPTIFASSVGGGAKPNSKFKGVQIGAITYSWRSMPSTAQDILNYCVAGGISSIELMGNVVEAYAGIPPMPARPSRDASDVERAEYQRAADISKEQQREWRLSAPMKKYAELRKMFNRAGVNIHIVKFSPANWSSEEIDYAFEAAKIMGAQGITNEIGHEACARLGKFAEKHNMYAIYHNHAQPGEPGFSFEEFLEYSPRNMLNFDVGHYWGATGKHPNEIIEKLHSRIYSIHLKDKTGKNASPSNTNMPWGEGDTPIADILSLIQKNKWPIYCDIELEYPVPESSNAQQEIVKCVEYCKNILV</sequence>
<evidence type="ECO:0000313" key="3">
    <source>
        <dbReference type="EMBL" id="SHE41695.1"/>
    </source>
</evidence>
<dbReference type="SUPFAM" id="SSF51658">
    <property type="entry name" value="Xylose isomerase-like"/>
    <property type="match status" value="1"/>
</dbReference>
<dbReference type="STRING" id="1484053.SAMN05444274_101311"/>
<dbReference type="Gene3D" id="3.20.20.150">
    <property type="entry name" value="Divalent-metal-dependent TIM barrel enzymes"/>
    <property type="match status" value="1"/>
</dbReference>
<proteinExistence type="predicted"/>
<dbReference type="InterPro" id="IPR036237">
    <property type="entry name" value="Xyl_isomerase-like_sf"/>
</dbReference>
<feature type="domain" description="Xylose isomerase-like TIM barrel" evidence="2">
    <location>
        <begin position="188"/>
        <end position="319"/>
    </location>
</feature>
<reference evidence="3 4" key="1">
    <citation type="submission" date="2016-11" db="EMBL/GenBank/DDBJ databases">
        <authorList>
            <person name="Jaros S."/>
            <person name="Januszkiewicz K."/>
            <person name="Wedrychowicz H."/>
        </authorList>
    </citation>
    <scope>NUCLEOTIDE SEQUENCE [LARGE SCALE GENOMIC DNA]</scope>
    <source>
        <strain evidence="3 4">DSM 26910</strain>
    </source>
</reference>
<dbReference type="InterPro" id="IPR006311">
    <property type="entry name" value="TAT_signal"/>
</dbReference>
<dbReference type="Pfam" id="PF01261">
    <property type="entry name" value="AP_endonuc_2"/>
    <property type="match status" value="1"/>
</dbReference>
<dbReference type="PANTHER" id="PTHR12110">
    <property type="entry name" value="HYDROXYPYRUVATE ISOMERASE"/>
    <property type="match status" value="1"/>
</dbReference>